<evidence type="ECO:0000256" key="1">
    <source>
        <dbReference type="SAM" id="MobiDB-lite"/>
    </source>
</evidence>
<feature type="region of interest" description="Disordered" evidence="1">
    <location>
        <begin position="1"/>
        <end position="21"/>
    </location>
</feature>
<sequence>MHFAQERENVGRTTLRSGPDHSRMGVEKLDLLIAKPRYLERTIVIEWQYPHVGCTSRQTVLFARRPRGKDGSGTERVGAAVRVPVPGSGDRLGSFGMLPDDQGRVVDVEHRDGVELGERGWLRLTETLVRKCVHGSSKRA</sequence>
<reference evidence="2 3" key="1">
    <citation type="journal article" date="2020" name="Phytopathology">
        <title>Genome Sequence Resources of Colletotrichum truncatum, C. plurivorum, C. musicola, and C. sojae: Four Species Pathogenic to Soybean (Glycine max).</title>
        <authorList>
            <person name="Rogerio F."/>
            <person name="Boufleur T.R."/>
            <person name="Ciampi-Guillardi M."/>
            <person name="Sukno S.A."/>
            <person name="Thon M.R."/>
            <person name="Massola Junior N.S."/>
            <person name="Baroncelli R."/>
        </authorList>
    </citation>
    <scope>NUCLEOTIDE SEQUENCE [LARGE SCALE GENOMIC DNA]</scope>
    <source>
        <strain evidence="2 3">LFN0009</strain>
    </source>
</reference>
<name>A0A8H6N3T3_9PEZI</name>
<evidence type="ECO:0000313" key="3">
    <source>
        <dbReference type="Proteomes" id="UP000652219"/>
    </source>
</evidence>
<proteinExistence type="predicted"/>
<dbReference type="Proteomes" id="UP000652219">
    <property type="component" value="Unassembled WGS sequence"/>
</dbReference>
<accession>A0A8H6N3T3</accession>
<keyword evidence="3" id="KW-1185">Reference proteome</keyword>
<comment type="caution">
    <text evidence="2">The sequence shown here is derived from an EMBL/GenBank/DDBJ whole genome shotgun (WGS) entry which is preliminary data.</text>
</comment>
<gene>
    <name evidence="2" type="ORF">CSOJ01_01374</name>
</gene>
<feature type="compositionally biased region" description="Basic and acidic residues" evidence="1">
    <location>
        <begin position="1"/>
        <end position="10"/>
    </location>
</feature>
<dbReference type="EMBL" id="WIGN01000010">
    <property type="protein sequence ID" value="KAF6819317.1"/>
    <property type="molecule type" value="Genomic_DNA"/>
</dbReference>
<evidence type="ECO:0000313" key="2">
    <source>
        <dbReference type="EMBL" id="KAF6819317.1"/>
    </source>
</evidence>
<organism evidence="2 3">
    <name type="scientific">Colletotrichum sojae</name>
    <dbReference type="NCBI Taxonomy" id="2175907"/>
    <lineage>
        <taxon>Eukaryota</taxon>
        <taxon>Fungi</taxon>
        <taxon>Dikarya</taxon>
        <taxon>Ascomycota</taxon>
        <taxon>Pezizomycotina</taxon>
        <taxon>Sordariomycetes</taxon>
        <taxon>Hypocreomycetidae</taxon>
        <taxon>Glomerellales</taxon>
        <taxon>Glomerellaceae</taxon>
        <taxon>Colletotrichum</taxon>
        <taxon>Colletotrichum orchidearum species complex</taxon>
    </lineage>
</organism>
<dbReference type="AlphaFoldDB" id="A0A8H6N3T3"/>
<protein>
    <submittedName>
        <fullName evidence="2">Uncharacterized protein</fullName>
    </submittedName>
</protein>